<dbReference type="EMBL" id="JAINUF010000002">
    <property type="protein sequence ID" value="KAJ8376368.1"/>
    <property type="molecule type" value="Genomic_DNA"/>
</dbReference>
<evidence type="ECO:0000313" key="3">
    <source>
        <dbReference type="Proteomes" id="UP001152622"/>
    </source>
</evidence>
<name>A0A9Q1JB48_SYNKA</name>
<feature type="compositionally biased region" description="Basic and acidic residues" evidence="1">
    <location>
        <begin position="60"/>
        <end position="74"/>
    </location>
</feature>
<dbReference type="AlphaFoldDB" id="A0A9Q1JB48"/>
<evidence type="ECO:0000256" key="1">
    <source>
        <dbReference type="SAM" id="MobiDB-lite"/>
    </source>
</evidence>
<dbReference type="Proteomes" id="UP001152622">
    <property type="component" value="Chromosome 2"/>
</dbReference>
<comment type="caution">
    <text evidence="2">The sequence shown here is derived from an EMBL/GenBank/DDBJ whole genome shotgun (WGS) entry which is preliminary data.</text>
</comment>
<organism evidence="2 3">
    <name type="scientific">Synaphobranchus kaupii</name>
    <name type="common">Kaup's arrowtooth eel</name>
    <dbReference type="NCBI Taxonomy" id="118154"/>
    <lineage>
        <taxon>Eukaryota</taxon>
        <taxon>Metazoa</taxon>
        <taxon>Chordata</taxon>
        <taxon>Craniata</taxon>
        <taxon>Vertebrata</taxon>
        <taxon>Euteleostomi</taxon>
        <taxon>Actinopterygii</taxon>
        <taxon>Neopterygii</taxon>
        <taxon>Teleostei</taxon>
        <taxon>Anguilliformes</taxon>
        <taxon>Synaphobranchidae</taxon>
        <taxon>Synaphobranchus</taxon>
    </lineage>
</organism>
<sequence>MQVQVIPRYVDIIIAPPTIRADSGGACCGQTVENGICQREAEELDLLLFMGIPSMRCRERLQTKPQGDESEKESSPSSRAAP</sequence>
<reference evidence="2" key="1">
    <citation type="journal article" date="2023" name="Science">
        <title>Genome structures resolve the early diversification of teleost fishes.</title>
        <authorList>
            <person name="Parey E."/>
            <person name="Louis A."/>
            <person name="Montfort J."/>
            <person name="Bouchez O."/>
            <person name="Roques C."/>
            <person name="Iampietro C."/>
            <person name="Lluch J."/>
            <person name="Castinel A."/>
            <person name="Donnadieu C."/>
            <person name="Desvignes T."/>
            <person name="Floi Bucao C."/>
            <person name="Jouanno E."/>
            <person name="Wen M."/>
            <person name="Mejri S."/>
            <person name="Dirks R."/>
            <person name="Jansen H."/>
            <person name="Henkel C."/>
            <person name="Chen W.J."/>
            <person name="Zahm M."/>
            <person name="Cabau C."/>
            <person name="Klopp C."/>
            <person name="Thompson A.W."/>
            <person name="Robinson-Rechavi M."/>
            <person name="Braasch I."/>
            <person name="Lecointre G."/>
            <person name="Bobe J."/>
            <person name="Postlethwait J.H."/>
            <person name="Berthelot C."/>
            <person name="Roest Crollius H."/>
            <person name="Guiguen Y."/>
        </authorList>
    </citation>
    <scope>NUCLEOTIDE SEQUENCE</scope>
    <source>
        <strain evidence="2">WJC10195</strain>
    </source>
</reference>
<gene>
    <name evidence="2" type="ORF">SKAU_G00069480</name>
</gene>
<evidence type="ECO:0000313" key="2">
    <source>
        <dbReference type="EMBL" id="KAJ8376368.1"/>
    </source>
</evidence>
<accession>A0A9Q1JB48</accession>
<protein>
    <submittedName>
        <fullName evidence="2">Uncharacterized protein</fullName>
    </submittedName>
</protein>
<feature type="region of interest" description="Disordered" evidence="1">
    <location>
        <begin position="60"/>
        <end position="82"/>
    </location>
</feature>
<proteinExistence type="predicted"/>
<keyword evidence="3" id="KW-1185">Reference proteome</keyword>